<dbReference type="EMBL" id="NCKU01012172">
    <property type="protein sequence ID" value="RWS00167.1"/>
    <property type="molecule type" value="Genomic_DNA"/>
</dbReference>
<protein>
    <submittedName>
        <fullName evidence="1">Lysosomal acid phosphatase-like protein</fullName>
    </submittedName>
</protein>
<proteinExistence type="predicted"/>
<dbReference type="AlphaFoldDB" id="A0A443QAW4"/>
<comment type="caution">
    <text evidence="1">The sequence shown here is derived from an EMBL/GenBank/DDBJ whole genome shotgun (WGS) entry which is preliminary data.</text>
</comment>
<organism evidence="1 3">
    <name type="scientific">Dinothrombium tinctorium</name>
    <dbReference type="NCBI Taxonomy" id="1965070"/>
    <lineage>
        <taxon>Eukaryota</taxon>
        <taxon>Metazoa</taxon>
        <taxon>Ecdysozoa</taxon>
        <taxon>Arthropoda</taxon>
        <taxon>Chelicerata</taxon>
        <taxon>Arachnida</taxon>
        <taxon>Acari</taxon>
        <taxon>Acariformes</taxon>
        <taxon>Trombidiformes</taxon>
        <taxon>Prostigmata</taxon>
        <taxon>Anystina</taxon>
        <taxon>Parasitengona</taxon>
        <taxon>Trombidioidea</taxon>
        <taxon>Trombidiidae</taxon>
        <taxon>Dinothrombium</taxon>
    </lineage>
</organism>
<dbReference type="OrthoDB" id="10257284at2759"/>
<reference evidence="1 3" key="1">
    <citation type="journal article" date="2018" name="Gigascience">
        <title>Genomes of trombidid mites reveal novel predicted allergens and laterally-transferred genes associated with secondary metabolism.</title>
        <authorList>
            <person name="Dong X."/>
            <person name="Chaisiri K."/>
            <person name="Xia D."/>
            <person name="Armstrong S.D."/>
            <person name="Fang Y."/>
            <person name="Donnelly M.J."/>
            <person name="Kadowaki T."/>
            <person name="McGarry J.W."/>
            <person name="Darby A.C."/>
            <person name="Makepeace B.L."/>
        </authorList>
    </citation>
    <scope>NUCLEOTIDE SEQUENCE [LARGE SCALE GENOMIC DNA]</scope>
    <source>
        <strain evidence="1">UoL-WK</strain>
    </source>
</reference>
<gene>
    <name evidence="2" type="ORF">B4U79_18671</name>
    <name evidence="1" type="ORF">B4U79_18704</name>
</gene>
<dbReference type="STRING" id="1965070.A0A443QAW4"/>
<evidence type="ECO:0000313" key="3">
    <source>
        <dbReference type="Proteomes" id="UP000285301"/>
    </source>
</evidence>
<dbReference type="SUPFAM" id="SSF53254">
    <property type="entry name" value="Phosphoglycerate mutase-like"/>
    <property type="match status" value="1"/>
</dbReference>
<evidence type="ECO:0000313" key="2">
    <source>
        <dbReference type="EMBL" id="RWS00425.1"/>
    </source>
</evidence>
<dbReference type="Proteomes" id="UP000285301">
    <property type="component" value="Unassembled WGS sequence"/>
</dbReference>
<dbReference type="Gene3D" id="3.40.50.1240">
    <property type="entry name" value="Phosphoglycerate mutase-like"/>
    <property type="match status" value="1"/>
</dbReference>
<evidence type="ECO:0000313" key="1">
    <source>
        <dbReference type="EMBL" id="RWS00167.1"/>
    </source>
</evidence>
<dbReference type="EMBL" id="NCKU01011469">
    <property type="protein sequence ID" value="RWS00425.1"/>
    <property type="molecule type" value="Genomic_DNA"/>
</dbReference>
<accession>A0A443QAW4</accession>
<reference evidence="1" key="2">
    <citation type="submission" date="2018-11" db="EMBL/GenBank/DDBJ databases">
        <title>Trombidioid mite genomics.</title>
        <authorList>
            <person name="Dong X."/>
        </authorList>
    </citation>
    <scope>NUCLEOTIDE SEQUENCE</scope>
    <source>
        <strain evidence="1">UoL-WK</strain>
    </source>
</reference>
<dbReference type="InterPro" id="IPR029033">
    <property type="entry name" value="His_PPase_superfam"/>
</dbReference>
<keyword evidence="3" id="KW-1185">Reference proteome</keyword>
<name>A0A443QAW4_9ACAR</name>
<sequence length="230" mass="26868">MKRHLTKLEESTNYLSDRTGSNITIIMCSDFANFLNELVDRNLPLPSFINATILKQMNYLKNDFYFSEISNECHRLKSATLLNKIKSIISDEIYFNNNTKKAYFFSTHQSIIGSLLRTLNYSTVKPVKYAATVIIELHGSRSEDVLNFVKFFYVDVFDSFKIIDISPFYCDFSPQCDWQQFLDKIHHLNSIFANQPSHHAQTFEKTLITKPIISAMFNFLLFTPKLRNKR</sequence>
<dbReference type="GO" id="GO:0016791">
    <property type="term" value="F:phosphatase activity"/>
    <property type="evidence" value="ECO:0007669"/>
    <property type="project" value="UniProtKB-ARBA"/>
</dbReference>